<name>A0A926NPJ0_9SPHI</name>
<organism evidence="5 6">
    <name type="scientific">Mucilaginibacter glaciei</name>
    <dbReference type="NCBI Taxonomy" id="2772109"/>
    <lineage>
        <taxon>Bacteria</taxon>
        <taxon>Pseudomonadati</taxon>
        <taxon>Bacteroidota</taxon>
        <taxon>Sphingobacteriia</taxon>
        <taxon>Sphingobacteriales</taxon>
        <taxon>Sphingobacteriaceae</taxon>
        <taxon>Mucilaginibacter</taxon>
    </lineage>
</organism>
<feature type="domain" description="Tyrosine-protein phosphatase" evidence="3">
    <location>
        <begin position="34"/>
        <end position="175"/>
    </location>
</feature>
<dbReference type="InterPro" id="IPR000387">
    <property type="entry name" value="Tyr_Pase_dom"/>
</dbReference>
<dbReference type="GO" id="GO:0004721">
    <property type="term" value="F:phosphoprotein phosphatase activity"/>
    <property type="evidence" value="ECO:0007669"/>
    <property type="project" value="UniProtKB-KW"/>
</dbReference>
<keyword evidence="1" id="KW-0378">Hydrolase</keyword>
<dbReference type="PANTHER" id="PTHR10159">
    <property type="entry name" value="DUAL SPECIFICITY PROTEIN PHOSPHATASE"/>
    <property type="match status" value="1"/>
</dbReference>
<dbReference type="AlphaFoldDB" id="A0A926NPJ0"/>
<dbReference type="RefSeq" id="WP_191162544.1">
    <property type="nucleotide sequence ID" value="NZ_JACWMX010000003.1"/>
</dbReference>
<protein>
    <submittedName>
        <fullName evidence="5">Dual specificity protein phosphatase family protein</fullName>
    </submittedName>
</protein>
<dbReference type="PROSITE" id="PS50056">
    <property type="entry name" value="TYR_PHOSPHATASE_2"/>
    <property type="match status" value="1"/>
</dbReference>
<comment type="caution">
    <text evidence="5">The sequence shown here is derived from an EMBL/GenBank/DDBJ whole genome shotgun (WGS) entry which is preliminary data.</text>
</comment>
<dbReference type="FunFam" id="3.90.190.10:FF:000157">
    <property type="entry name" value="Protein-tyrosine phosphatase"/>
    <property type="match status" value="1"/>
</dbReference>
<dbReference type="Gene3D" id="3.90.190.10">
    <property type="entry name" value="Protein tyrosine phosphatase superfamily"/>
    <property type="match status" value="1"/>
</dbReference>
<gene>
    <name evidence="5" type="ORF">IDJ76_07985</name>
</gene>
<reference evidence="5" key="1">
    <citation type="submission" date="2020-09" db="EMBL/GenBank/DDBJ databases">
        <title>Novel species of Mucilaginibacter isolated from a glacier on the Tibetan Plateau.</title>
        <authorList>
            <person name="Liu Q."/>
            <person name="Xin Y.-H."/>
        </authorList>
    </citation>
    <scope>NUCLEOTIDE SEQUENCE</scope>
    <source>
        <strain evidence="5">ZB1P21</strain>
    </source>
</reference>
<dbReference type="InterPro" id="IPR020422">
    <property type="entry name" value="TYR_PHOSPHATASE_DUAL_dom"/>
</dbReference>
<dbReference type="PANTHER" id="PTHR10159:SF519">
    <property type="entry name" value="DUAL SPECIFICITY PROTEIN PHOSPHATASE MPK3"/>
    <property type="match status" value="1"/>
</dbReference>
<sequence>MIAKLKSIFRLAGLFVQYNSDNLYRVIFGMPRLKRCEITANLYLGSQYNLVGLRKLKDLGITGIVNMRMHSIYSGSHYEGFHYLHLPTPDNTPPPLDILIQGADFADKEIRDGGKVYVHCRQGLGRGPTMAAAYLIKTGLTVEDALALIKRARTFINPRPGQLTRLKELENHYKRSKFTA</sequence>
<keyword evidence="2" id="KW-0904">Protein phosphatase</keyword>
<dbReference type="CDD" id="cd14498">
    <property type="entry name" value="DSP"/>
    <property type="match status" value="1"/>
</dbReference>
<dbReference type="EMBL" id="JACWMX010000003">
    <property type="protein sequence ID" value="MBD1393033.1"/>
    <property type="molecule type" value="Genomic_DNA"/>
</dbReference>
<dbReference type="InterPro" id="IPR029021">
    <property type="entry name" value="Prot-tyrosine_phosphatase-like"/>
</dbReference>
<dbReference type="Proteomes" id="UP000619078">
    <property type="component" value="Unassembled WGS sequence"/>
</dbReference>
<evidence type="ECO:0000256" key="2">
    <source>
        <dbReference type="ARBA" id="ARBA00022912"/>
    </source>
</evidence>
<feature type="domain" description="Tyrosine specific protein phosphatases" evidence="4">
    <location>
        <begin position="97"/>
        <end position="164"/>
    </location>
</feature>
<dbReference type="Pfam" id="PF00782">
    <property type="entry name" value="DSPc"/>
    <property type="match status" value="1"/>
</dbReference>
<evidence type="ECO:0000313" key="6">
    <source>
        <dbReference type="Proteomes" id="UP000619078"/>
    </source>
</evidence>
<dbReference type="PROSITE" id="PS50054">
    <property type="entry name" value="TYR_PHOSPHATASE_DUAL"/>
    <property type="match status" value="1"/>
</dbReference>
<proteinExistence type="predicted"/>
<keyword evidence="6" id="KW-1185">Reference proteome</keyword>
<accession>A0A926NPJ0</accession>
<dbReference type="InterPro" id="IPR000340">
    <property type="entry name" value="Dual-sp_phosphatase_cat-dom"/>
</dbReference>
<dbReference type="SUPFAM" id="SSF52799">
    <property type="entry name" value="(Phosphotyrosine protein) phosphatases II"/>
    <property type="match status" value="1"/>
</dbReference>
<evidence type="ECO:0000259" key="4">
    <source>
        <dbReference type="PROSITE" id="PS50056"/>
    </source>
</evidence>
<dbReference type="SMART" id="SM00195">
    <property type="entry name" value="DSPc"/>
    <property type="match status" value="1"/>
</dbReference>
<evidence type="ECO:0000313" key="5">
    <source>
        <dbReference type="EMBL" id="MBD1393033.1"/>
    </source>
</evidence>
<evidence type="ECO:0000256" key="1">
    <source>
        <dbReference type="ARBA" id="ARBA00022801"/>
    </source>
</evidence>
<evidence type="ECO:0000259" key="3">
    <source>
        <dbReference type="PROSITE" id="PS50054"/>
    </source>
</evidence>